<gene>
    <name evidence="1" type="ORF">ACI1P1_25780</name>
</gene>
<protein>
    <submittedName>
        <fullName evidence="1">ATP-binding protein</fullName>
    </submittedName>
</protein>
<keyword evidence="1" id="KW-0067">ATP-binding</keyword>
<proteinExistence type="predicted"/>
<organism evidence="1 2">
    <name type="scientific">Paenibacillus mesotrionivorans</name>
    <dbReference type="NCBI Taxonomy" id="3160968"/>
    <lineage>
        <taxon>Bacteria</taxon>
        <taxon>Bacillati</taxon>
        <taxon>Bacillota</taxon>
        <taxon>Bacilli</taxon>
        <taxon>Bacillales</taxon>
        <taxon>Paenibacillaceae</taxon>
        <taxon>Paenibacillus</taxon>
    </lineage>
</organism>
<reference evidence="1" key="1">
    <citation type="submission" date="2024-12" db="EMBL/GenBank/DDBJ databases">
        <authorList>
            <person name="Wu N."/>
        </authorList>
    </citation>
    <scope>NUCLEOTIDE SEQUENCE</scope>
    <source>
        <strain evidence="1">P15</strain>
    </source>
</reference>
<sequence>MTEQAAGTRTKGGRLRQSQFAMLKLMGVLFLAGLLLYAYQAITAPHDRPQAADGVLDAGSWDFAGEGPIPLSGEWMFYPGLLTPEDFRRNPELAGQGMRVRLPGNWDSYMTENGVSGIGAGTYRLEIKLRDSGMYGLRMKKVRLSSKVFLGGEYLGGTGETADNERDFVPSNLPFYGVGRGEAGTAELLVQVSNYILMTKNGMSQAPEFGLAEQVMNNRDRSRLEDMALITAMLVFGFYFAGMFRQWREERHYMYLSLFCLSTGFFFSIDNEILAALVVPQLPFIWLHKLLFILAVLSFYFFILYMSSFLQERVGIIRRGLPWILAGYIGMVVLLPNEALRMTFWPNLVFQGIAFLAIFYLLYRGFARSSPVAWYLAMVAVFMAVTAVSAQFRYQMARDNATIAILSPLLLVFSQALLANFRAQQIMDRSRRLSEQLLEYDKQKDEFLARTSHELRTPLHGMINLSQILLDDRKEPLSAPHREQVRMLNLSGRRLADLVQDIMDLNLIRTGEIRIRRTAVDLGLAVRLVLDMLSVSMVKKNVELKNELADDLPLLYADENRLKQILHNLAENALKFTERGYVRISARAADGMMAISVEDTGCGIHAKALDRIFQPFQQAEETGWNPGVGLGLSITRQLVELQDGTITVRSEPGMGSCFTFTLPIARSSLPYARTLSAGETEFPAAELPDRPRTVRSFEAAGKEGLVLLVDDEEANLKVLMEVAASMGWGYKAFTGGADALVWLEGAGRPELVLLDLMMPVISGLDICREIRKRYSHAELPVLMLTASGRQEDVVAAFEAGTNDILQKPFELAELRARAESLLAMKRASRHAVQNEMEYLQAQITPHFLYNSLNSLIGLSYKDPDKLRETIYQLTTYLRAKFTYSFQQERVPLQEELEVVRAYLAIEQLRFGPRLQVSIEIDPDTDCMMPPLLLQPLVENAVRHGIGQKPEGGTVEIQVKRRGGGTRFTVSDNGAGMSADRLETTKLGQTAGVGIRNVSRRLQMLYGERLWIESVQHEGTVFTFQLPEEPYIS</sequence>
<keyword evidence="1" id="KW-0547">Nucleotide-binding</keyword>
<evidence type="ECO:0000313" key="1">
    <source>
        <dbReference type="EMBL" id="MFM9331714.1"/>
    </source>
</evidence>
<name>A0ACC7P3S8_9BACL</name>
<accession>A0ACC7P3S8</accession>
<dbReference type="EMBL" id="JBJURJ010000021">
    <property type="protein sequence ID" value="MFM9331714.1"/>
    <property type="molecule type" value="Genomic_DNA"/>
</dbReference>
<dbReference type="Proteomes" id="UP001631969">
    <property type="component" value="Unassembled WGS sequence"/>
</dbReference>
<comment type="caution">
    <text evidence="1">The sequence shown here is derived from an EMBL/GenBank/DDBJ whole genome shotgun (WGS) entry which is preliminary data.</text>
</comment>
<evidence type="ECO:0000313" key="2">
    <source>
        <dbReference type="Proteomes" id="UP001631969"/>
    </source>
</evidence>
<keyword evidence="2" id="KW-1185">Reference proteome</keyword>